<dbReference type="AlphaFoldDB" id="X1H625"/>
<dbReference type="Pfam" id="PF17884">
    <property type="entry name" value="DUF5591"/>
    <property type="match status" value="1"/>
</dbReference>
<feature type="non-terminal residue" evidence="3">
    <location>
        <position position="285"/>
    </location>
</feature>
<feature type="domain" description="DUF5591" evidence="2">
    <location>
        <begin position="90"/>
        <end position="245"/>
    </location>
</feature>
<evidence type="ECO:0000256" key="1">
    <source>
        <dbReference type="ARBA" id="ARBA00022694"/>
    </source>
</evidence>
<dbReference type="EMBL" id="BARU01020458">
    <property type="protein sequence ID" value="GAH49314.1"/>
    <property type="molecule type" value="Genomic_DNA"/>
</dbReference>
<dbReference type="SUPFAM" id="SSF52141">
    <property type="entry name" value="Uracil-DNA glycosylase-like"/>
    <property type="match status" value="1"/>
</dbReference>
<dbReference type="InterPro" id="IPR036895">
    <property type="entry name" value="Uracil-DNA_glycosylase-like_sf"/>
</dbReference>
<dbReference type="InterPro" id="IPR040777">
    <property type="entry name" value="DUF5591"/>
</dbReference>
<proteinExistence type="predicted"/>
<name>X1H625_9ZZZZ</name>
<protein>
    <recommendedName>
        <fullName evidence="2">DUF5591 domain-containing protein</fullName>
    </recommendedName>
</protein>
<keyword evidence="1" id="KW-0819">tRNA processing</keyword>
<accession>X1H625</accession>
<dbReference type="Gene3D" id="3.40.50.10630">
    <property type="entry name" value="Uracil-DNA glycosylase-like"/>
    <property type="match status" value="1"/>
</dbReference>
<reference evidence="3" key="1">
    <citation type="journal article" date="2014" name="Front. Microbiol.">
        <title>High frequency of phylogenetically diverse reductive dehalogenase-homologous genes in deep subseafloor sedimentary metagenomes.</title>
        <authorList>
            <person name="Kawai M."/>
            <person name="Futagami T."/>
            <person name="Toyoda A."/>
            <person name="Takaki Y."/>
            <person name="Nishi S."/>
            <person name="Hori S."/>
            <person name="Arai W."/>
            <person name="Tsubouchi T."/>
            <person name="Morono Y."/>
            <person name="Uchiyama I."/>
            <person name="Ito T."/>
            <person name="Fujiyama A."/>
            <person name="Inagaki F."/>
            <person name="Takami H."/>
        </authorList>
    </citation>
    <scope>NUCLEOTIDE SEQUENCE</scope>
    <source>
        <strain evidence="3">Expedition CK06-06</strain>
    </source>
</reference>
<dbReference type="GO" id="GO:0008033">
    <property type="term" value="P:tRNA processing"/>
    <property type="evidence" value="ECO:0007669"/>
    <property type="project" value="UniProtKB-KW"/>
</dbReference>
<evidence type="ECO:0000259" key="2">
    <source>
        <dbReference type="Pfam" id="PF17884"/>
    </source>
</evidence>
<organism evidence="3">
    <name type="scientific">marine sediment metagenome</name>
    <dbReference type="NCBI Taxonomy" id="412755"/>
    <lineage>
        <taxon>unclassified sequences</taxon>
        <taxon>metagenomes</taxon>
        <taxon>ecological metagenomes</taxon>
    </lineage>
</organism>
<comment type="caution">
    <text evidence="3">The sequence shown here is derived from an EMBL/GenBank/DDBJ whole genome shotgun (WGS) entry which is preliminary data.</text>
</comment>
<sequence>KYSSEKIEQLTLHNIISAYTYMNKIKLYLRMEDFRGFVEKSSFDDMNIISTLKVLDKQYFNAMKLETPITQANKIIKCFGSSSYYRPDFQEFRERLLKSFTPESWTKLIIILPCSAKKPYSESKSHKKFYSIIRKFRDFPDFQEIILTSPLGAIPRQLENIYPVNSYDISVTGDWDNEEITIASNMLIKLLEKYDKDIPIICYLKEPGYLKIIDNARLKLKNKFYFTGVKNNLTTIESLKSLENSIGDLKDSFKPLEPFPKNKNFSKSWTRNLLKYWIINLEQCW</sequence>
<gene>
    <name evidence="3" type="ORF">S03H2_33598</name>
</gene>
<feature type="non-terminal residue" evidence="3">
    <location>
        <position position="1"/>
    </location>
</feature>
<evidence type="ECO:0000313" key="3">
    <source>
        <dbReference type="EMBL" id="GAH49314.1"/>
    </source>
</evidence>